<organism evidence="1 2">
    <name type="scientific">Paenibacillus typhae</name>
    <dbReference type="NCBI Taxonomy" id="1174501"/>
    <lineage>
        <taxon>Bacteria</taxon>
        <taxon>Bacillati</taxon>
        <taxon>Bacillota</taxon>
        <taxon>Bacilli</taxon>
        <taxon>Bacillales</taxon>
        <taxon>Paenibacillaceae</taxon>
        <taxon>Paenibacillus</taxon>
    </lineage>
</organism>
<dbReference type="RefSeq" id="WP_090719172.1">
    <property type="nucleotide sequence ID" value="NZ_CBCSKY010000055.1"/>
</dbReference>
<evidence type="ECO:0000313" key="2">
    <source>
        <dbReference type="Proteomes" id="UP000199050"/>
    </source>
</evidence>
<dbReference type="EMBL" id="FNDX01000051">
    <property type="protein sequence ID" value="SDK72047.1"/>
    <property type="molecule type" value="Genomic_DNA"/>
</dbReference>
<name>A0A1G9E7I9_9BACL</name>
<gene>
    <name evidence="1" type="ORF">SAMN05216192_15143</name>
</gene>
<evidence type="ECO:0000313" key="1">
    <source>
        <dbReference type="EMBL" id="SDK72047.1"/>
    </source>
</evidence>
<reference evidence="2" key="1">
    <citation type="submission" date="2016-10" db="EMBL/GenBank/DDBJ databases">
        <authorList>
            <person name="Varghese N."/>
            <person name="Submissions S."/>
        </authorList>
    </citation>
    <scope>NUCLEOTIDE SEQUENCE [LARGE SCALE GENOMIC DNA]</scope>
    <source>
        <strain evidence="2">CGMCC 1.11012</strain>
    </source>
</reference>
<sequence>MGFARSILHFFIPPERTLLYTTFDQKEYFVNKNRLSAAGIRHRSKINGGMRVISSRNYYGGNMASRHELFVSKEDELRALKAIQK</sequence>
<dbReference type="STRING" id="1174501.SAMN05216192_15143"/>
<proteinExistence type="predicted"/>
<keyword evidence="2" id="KW-1185">Reference proteome</keyword>
<protein>
    <submittedName>
        <fullName evidence="1">Uncharacterized protein</fullName>
    </submittedName>
</protein>
<dbReference type="OrthoDB" id="2942794at2"/>
<accession>A0A1G9E7I9</accession>
<dbReference type="Proteomes" id="UP000199050">
    <property type="component" value="Unassembled WGS sequence"/>
</dbReference>
<dbReference type="AlphaFoldDB" id="A0A1G9E7I9"/>